<dbReference type="AlphaFoldDB" id="A0A820KI39"/>
<keyword evidence="1" id="KW-0175">Coiled coil</keyword>
<dbReference type="SUPFAM" id="SSF75708">
    <property type="entry name" value="Chemotaxis phosphatase CheZ"/>
    <property type="match status" value="1"/>
</dbReference>
<dbReference type="EMBL" id="CAJOBO010001140">
    <property type="protein sequence ID" value="CAF4343052.1"/>
    <property type="molecule type" value="Genomic_DNA"/>
</dbReference>
<dbReference type="Proteomes" id="UP000663851">
    <property type="component" value="Unassembled WGS sequence"/>
</dbReference>
<evidence type="ECO:0000313" key="2">
    <source>
        <dbReference type="EMBL" id="CAF3313143.1"/>
    </source>
</evidence>
<evidence type="ECO:0000256" key="1">
    <source>
        <dbReference type="SAM" id="Coils"/>
    </source>
</evidence>
<dbReference type="EMBL" id="CAJOBP010003626">
    <property type="protein sequence ID" value="CAF4412646.1"/>
    <property type="molecule type" value="Genomic_DNA"/>
</dbReference>
<reference evidence="4" key="1">
    <citation type="submission" date="2021-02" db="EMBL/GenBank/DDBJ databases">
        <authorList>
            <person name="Nowell W R."/>
        </authorList>
    </citation>
    <scope>NUCLEOTIDE SEQUENCE</scope>
</reference>
<sequence>MNEHNVSLISQVNPLIDEINSLENRFKILNIKKTMGDNRQQLEKWRDKCHEKIDCFFEEKCQEHNRLVNQKVDEQRKEIRRIQSKINEIINIQEITRQDIDSLASTIRQLEKNMSNIEQACFKVQSHPLAIDDNIIIIKELTEHEIDLSTLSPAYKQMPRPKESFQLLSSNSRYLLVHQKPNLCFYDRELNIAKQILWKYGNIWDVCWSSTLERFIAFEQKKISFLSTTIQCQFIMFIQLSNETGSRVHVPIRFFMQLRINSLRLSWNSP</sequence>
<dbReference type="Proteomes" id="UP000663873">
    <property type="component" value="Unassembled WGS sequence"/>
</dbReference>
<comment type="caution">
    <text evidence="4">The sequence shown here is derived from an EMBL/GenBank/DDBJ whole genome shotgun (WGS) entry which is preliminary data.</text>
</comment>
<proteinExistence type="predicted"/>
<accession>A0A820KI39</accession>
<dbReference type="Proteomes" id="UP000663825">
    <property type="component" value="Unassembled WGS sequence"/>
</dbReference>
<evidence type="ECO:0000313" key="3">
    <source>
        <dbReference type="EMBL" id="CAF3495395.1"/>
    </source>
</evidence>
<dbReference type="EMBL" id="CAJNXB010003419">
    <property type="protein sequence ID" value="CAF3313143.1"/>
    <property type="molecule type" value="Genomic_DNA"/>
</dbReference>
<name>A0A820KI39_9BILA</name>
<evidence type="ECO:0000313" key="7">
    <source>
        <dbReference type="Proteomes" id="UP000663873"/>
    </source>
</evidence>
<dbReference type="OrthoDB" id="10049218at2759"/>
<organism evidence="4 6">
    <name type="scientific">Rotaria socialis</name>
    <dbReference type="NCBI Taxonomy" id="392032"/>
    <lineage>
        <taxon>Eukaryota</taxon>
        <taxon>Metazoa</taxon>
        <taxon>Spiralia</taxon>
        <taxon>Gnathifera</taxon>
        <taxon>Rotifera</taxon>
        <taxon>Eurotatoria</taxon>
        <taxon>Bdelloidea</taxon>
        <taxon>Philodinida</taxon>
        <taxon>Philodinidae</taxon>
        <taxon>Rotaria</taxon>
    </lineage>
</organism>
<evidence type="ECO:0000313" key="4">
    <source>
        <dbReference type="EMBL" id="CAF4343052.1"/>
    </source>
</evidence>
<feature type="coiled-coil region" evidence="1">
    <location>
        <begin position="65"/>
        <end position="120"/>
    </location>
</feature>
<gene>
    <name evidence="4" type="ORF">HFQ381_LOCUS16230</name>
    <name evidence="3" type="ORF">LUA448_LOCUS24944</name>
    <name evidence="2" type="ORF">TIS948_LOCUS19473</name>
    <name evidence="5" type="ORF">UJA718_LOCUS19943</name>
</gene>
<dbReference type="EMBL" id="CAJNYD010003295">
    <property type="protein sequence ID" value="CAF3495395.1"/>
    <property type="molecule type" value="Genomic_DNA"/>
</dbReference>
<keyword evidence="7" id="KW-1185">Reference proteome</keyword>
<protein>
    <submittedName>
        <fullName evidence="4">Uncharacterized protein</fullName>
    </submittedName>
</protein>
<evidence type="ECO:0000313" key="5">
    <source>
        <dbReference type="EMBL" id="CAF4412646.1"/>
    </source>
</evidence>
<dbReference type="Proteomes" id="UP000663833">
    <property type="component" value="Unassembled WGS sequence"/>
</dbReference>
<evidence type="ECO:0000313" key="6">
    <source>
        <dbReference type="Proteomes" id="UP000663851"/>
    </source>
</evidence>